<proteinExistence type="predicted"/>
<dbReference type="EMBL" id="JANJQO010000012">
    <property type="protein sequence ID" value="KAJ2983908.1"/>
    <property type="molecule type" value="Genomic_DNA"/>
</dbReference>
<protein>
    <submittedName>
        <fullName evidence="1">Uncharacterized protein</fullName>
    </submittedName>
</protein>
<reference evidence="1" key="1">
    <citation type="submission" date="2022-08" db="EMBL/GenBank/DDBJ databases">
        <title>Genome Sequence of Lecanicillium fungicola.</title>
        <authorList>
            <person name="Buettner E."/>
        </authorList>
    </citation>
    <scope>NUCLEOTIDE SEQUENCE</scope>
    <source>
        <strain evidence="1">Babe33</strain>
    </source>
</reference>
<evidence type="ECO:0000313" key="1">
    <source>
        <dbReference type="EMBL" id="KAJ2983908.1"/>
    </source>
</evidence>
<gene>
    <name evidence="1" type="ORF">NQ176_g346</name>
</gene>
<name>A0ACC1NXN8_9HYPO</name>
<accession>A0ACC1NXN8</accession>
<keyword evidence="2" id="KW-1185">Reference proteome</keyword>
<evidence type="ECO:0000313" key="2">
    <source>
        <dbReference type="Proteomes" id="UP001143910"/>
    </source>
</evidence>
<comment type="caution">
    <text evidence="1">The sequence shown here is derived from an EMBL/GenBank/DDBJ whole genome shotgun (WGS) entry which is preliminary data.</text>
</comment>
<organism evidence="1 2">
    <name type="scientific">Zarea fungicola</name>
    <dbReference type="NCBI Taxonomy" id="93591"/>
    <lineage>
        <taxon>Eukaryota</taxon>
        <taxon>Fungi</taxon>
        <taxon>Dikarya</taxon>
        <taxon>Ascomycota</taxon>
        <taxon>Pezizomycotina</taxon>
        <taxon>Sordariomycetes</taxon>
        <taxon>Hypocreomycetidae</taxon>
        <taxon>Hypocreales</taxon>
        <taxon>Cordycipitaceae</taxon>
        <taxon>Zarea</taxon>
    </lineage>
</organism>
<dbReference type="Proteomes" id="UP001143910">
    <property type="component" value="Unassembled WGS sequence"/>
</dbReference>
<sequence>MPSYLHSTVYDFIIVGAGPAGCALASALAASPAAPTVLLVEAGDNNQDENLRIDANKYVQHQNPTQAWGYTSAPEPSLGDRVLELARGKGLGGSSAVNFTVWSEGSRDDMDSMVKFTGDDSWGWDKVKERYRRLTTYNMDIHQDYKPYIEPNVADVGKQGQLRIGYPAVYDPEITGLVDVFLDNGVSIRKNANDGNPLGIAIYPVTSHRGRRSTSADLLHSSSQNLVVLTNCTIHRVLFEGRTATGIITHHGQTIHARKEVILSSGAMDSPKILMHSGIGPADQLATFGIPVLFANPNVGQNFQDHVGVVLRWQRAEHTSIKPEFFRDKKAQSAALTEWKQFGTGPLASIGCTNALGFFKSDAVLASTEFSRLPAQQQAHMTAPTMPMYEVALGATAPEYYLDPDNAPAIATAFVILHNLQSRGSCRLQSADPSVPLVFNTSFLSHPFDQRLAIESMKEIMHLMQSEAFQKDHVRTLIGPKSITDEDILEFWRNNANTAWHMSSTCSMTGVENEDGNTEGGVVDRDFRVHGTTGLRVVDNSIFPFIPSAHIQAHAYQVGLIAAEKIIRQHELD</sequence>